<dbReference type="RefSeq" id="WP_126923393.1">
    <property type="nucleotide sequence ID" value="NZ_ML133693.1"/>
</dbReference>
<keyword evidence="2 8" id="KW-1277">Toxin-antitoxin system</keyword>
<name>A0A3S0R7M9_9HYPH</name>
<dbReference type="PANTHER" id="PTHR33653">
    <property type="entry name" value="RIBONUCLEASE VAPC2"/>
    <property type="match status" value="1"/>
</dbReference>
<dbReference type="EC" id="3.1.-.-" evidence="8"/>
<evidence type="ECO:0000259" key="9">
    <source>
        <dbReference type="Pfam" id="PF01850"/>
    </source>
</evidence>
<protein>
    <recommendedName>
        <fullName evidence="8">Ribonuclease VapC</fullName>
        <shortName evidence="8">RNase VapC</shortName>
        <ecNumber evidence="8">3.1.-.-</ecNumber>
    </recommendedName>
    <alternativeName>
        <fullName evidence="8">Toxin VapC</fullName>
    </alternativeName>
</protein>
<organism evidence="10 11">
    <name type="scientific">Rhizobium vallis</name>
    <dbReference type="NCBI Taxonomy" id="634290"/>
    <lineage>
        <taxon>Bacteria</taxon>
        <taxon>Pseudomonadati</taxon>
        <taxon>Pseudomonadota</taxon>
        <taxon>Alphaproteobacteria</taxon>
        <taxon>Hyphomicrobiales</taxon>
        <taxon>Rhizobiaceae</taxon>
        <taxon>Rhizobium/Agrobacterium group</taxon>
        <taxon>Rhizobium</taxon>
    </lineage>
</organism>
<keyword evidence="3 8" id="KW-0540">Nuclease</keyword>
<dbReference type="GO" id="GO:0016787">
    <property type="term" value="F:hydrolase activity"/>
    <property type="evidence" value="ECO:0007669"/>
    <property type="project" value="UniProtKB-KW"/>
</dbReference>
<dbReference type="EMBL" id="RJTH01000008">
    <property type="protein sequence ID" value="RUM23384.1"/>
    <property type="molecule type" value="Genomic_DNA"/>
</dbReference>
<keyword evidence="6 8" id="KW-0460">Magnesium</keyword>
<dbReference type="GO" id="GO:0004540">
    <property type="term" value="F:RNA nuclease activity"/>
    <property type="evidence" value="ECO:0007669"/>
    <property type="project" value="InterPro"/>
</dbReference>
<evidence type="ECO:0000256" key="7">
    <source>
        <dbReference type="ARBA" id="ARBA00038093"/>
    </source>
</evidence>
<dbReference type="HAMAP" id="MF_00265">
    <property type="entry name" value="VapC_Nob1"/>
    <property type="match status" value="1"/>
</dbReference>
<evidence type="ECO:0000256" key="5">
    <source>
        <dbReference type="ARBA" id="ARBA00022801"/>
    </source>
</evidence>
<dbReference type="InterPro" id="IPR002716">
    <property type="entry name" value="PIN_dom"/>
</dbReference>
<evidence type="ECO:0000256" key="4">
    <source>
        <dbReference type="ARBA" id="ARBA00022723"/>
    </source>
</evidence>
<dbReference type="GO" id="GO:0090729">
    <property type="term" value="F:toxin activity"/>
    <property type="evidence" value="ECO:0007669"/>
    <property type="project" value="UniProtKB-KW"/>
</dbReference>
<dbReference type="CDD" id="cd18748">
    <property type="entry name" value="PIN_VapC4-5_FitB-like"/>
    <property type="match status" value="1"/>
</dbReference>
<proteinExistence type="inferred from homology"/>
<evidence type="ECO:0000256" key="8">
    <source>
        <dbReference type="HAMAP-Rule" id="MF_00265"/>
    </source>
</evidence>
<evidence type="ECO:0000313" key="10">
    <source>
        <dbReference type="EMBL" id="RUM23384.1"/>
    </source>
</evidence>
<dbReference type="InterPro" id="IPR029060">
    <property type="entry name" value="PIN-like_dom_sf"/>
</dbReference>
<dbReference type="Pfam" id="PF01850">
    <property type="entry name" value="PIN"/>
    <property type="match status" value="1"/>
</dbReference>
<comment type="function">
    <text evidence="8">Toxic component of a toxin-antitoxin (TA) system. An RNase.</text>
</comment>
<feature type="domain" description="PIN" evidence="9">
    <location>
        <begin position="5"/>
        <end position="124"/>
    </location>
</feature>
<evidence type="ECO:0000256" key="1">
    <source>
        <dbReference type="ARBA" id="ARBA00001946"/>
    </source>
</evidence>
<accession>A0A3S0R7M9</accession>
<feature type="binding site" evidence="8">
    <location>
        <position position="99"/>
    </location>
    <ligand>
        <name>Mg(2+)</name>
        <dbReference type="ChEBI" id="CHEBI:18420"/>
    </ligand>
</feature>
<dbReference type="Gene3D" id="3.40.50.1010">
    <property type="entry name" value="5'-nuclease"/>
    <property type="match status" value="1"/>
</dbReference>
<dbReference type="GO" id="GO:0000287">
    <property type="term" value="F:magnesium ion binding"/>
    <property type="evidence" value="ECO:0007669"/>
    <property type="project" value="UniProtKB-UniRule"/>
</dbReference>
<comment type="similarity">
    <text evidence="7 8">Belongs to the PINc/VapC protein family.</text>
</comment>
<dbReference type="InterPro" id="IPR022907">
    <property type="entry name" value="VapC_family"/>
</dbReference>
<keyword evidence="11" id="KW-1185">Reference proteome</keyword>
<evidence type="ECO:0000313" key="11">
    <source>
        <dbReference type="Proteomes" id="UP000278823"/>
    </source>
</evidence>
<reference evidence="11" key="1">
    <citation type="submission" date="2018-11" db="EMBL/GenBank/DDBJ databases">
        <title>Rhizobium chutanense sp. nov., isolated from root nodules of Phaseolus vulgaris in China.</title>
        <authorList>
            <person name="Huo Y."/>
        </authorList>
    </citation>
    <scope>NUCLEOTIDE SEQUENCE [LARGE SCALE GENOMIC DNA]</scope>
    <source>
        <strain evidence="11">CCBAU 65647</strain>
    </source>
</reference>
<keyword evidence="5 8" id="KW-0378">Hydrolase</keyword>
<keyword evidence="8" id="KW-0800">Toxin</keyword>
<evidence type="ECO:0000256" key="3">
    <source>
        <dbReference type="ARBA" id="ARBA00022722"/>
    </source>
</evidence>
<gene>
    <name evidence="8" type="primary">vapC</name>
    <name evidence="10" type="ORF">EFQ99_22340</name>
</gene>
<feature type="binding site" evidence="8">
    <location>
        <position position="8"/>
    </location>
    <ligand>
        <name>Mg(2+)</name>
        <dbReference type="ChEBI" id="CHEBI:18420"/>
    </ligand>
</feature>
<comment type="caution">
    <text evidence="10">The sequence shown here is derived from an EMBL/GenBank/DDBJ whole genome shotgun (WGS) entry which is preliminary data.</text>
</comment>
<dbReference type="PANTHER" id="PTHR33653:SF1">
    <property type="entry name" value="RIBONUCLEASE VAPC2"/>
    <property type="match status" value="1"/>
</dbReference>
<keyword evidence="4 8" id="KW-0479">Metal-binding</keyword>
<sequence length="134" mass="14123">MSRLYMLDTNIVSELARNPRGVVAQRIAEVGPDAICVSIITASELRYGCAKKGSPKLLAQIEAILGSVPVLPLDAPADAAYGDIRAELEAAGKPIGPNDLFIAAHASALGAVLVTANMGEFTRIRALQVENWLV</sequence>
<dbReference type="SUPFAM" id="SSF88723">
    <property type="entry name" value="PIN domain-like"/>
    <property type="match status" value="1"/>
</dbReference>
<dbReference type="OrthoDB" id="9796690at2"/>
<dbReference type="AlphaFoldDB" id="A0A3S0R7M9"/>
<evidence type="ECO:0000256" key="2">
    <source>
        <dbReference type="ARBA" id="ARBA00022649"/>
    </source>
</evidence>
<evidence type="ECO:0000256" key="6">
    <source>
        <dbReference type="ARBA" id="ARBA00022842"/>
    </source>
</evidence>
<dbReference type="Proteomes" id="UP000278823">
    <property type="component" value="Unassembled WGS sequence"/>
</dbReference>
<comment type="cofactor">
    <cofactor evidence="1 8">
        <name>Mg(2+)</name>
        <dbReference type="ChEBI" id="CHEBI:18420"/>
    </cofactor>
</comment>
<dbReference type="InterPro" id="IPR050556">
    <property type="entry name" value="Type_II_TA_system_RNase"/>
</dbReference>